<dbReference type="PANTHER" id="PTHR41299">
    <property type="entry name" value="THIAMINE PYROPHOSPHOKINASE"/>
    <property type="match status" value="1"/>
</dbReference>
<dbReference type="GO" id="GO:0009229">
    <property type="term" value="P:thiamine diphosphate biosynthetic process"/>
    <property type="evidence" value="ECO:0007669"/>
    <property type="project" value="InterPro"/>
</dbReference>
<evidence type="ECO:0000313" key="8">
    <source>
        <dbReference type="Proteomes" id="UP000013085"/>
    </source>
</evidence>
<evidence type="ECO:0000256" key="5">
    <source>
        <dbReference type="NCBIfam" id="TIGR01378"/>
    </source>
</evidence>
<dbReference type="InterPro" id="IPR006282">
    <property type="entry name" value="Thi_PPkinase"/>
</dbReference>
<keyword evidence="4" id="KW-0067">ATP-binding</keyword>
<dbReference type="SMART" id="SM00983">
    <property type="entry name" value="TPK_B1_binding"/>
    <property type="match status" value="1"/>
</dbReference>
<dbReference type="InterPro" id="IPR036371">
    <property type="entry name" value="TPK_B1-bd_sf"/>
</dbReference>
<dbReference type="Proteomes" id="UP000013085">
    <property type="component" value="Unassembled WGS sequence"/>
</dbReference>
<dbReference type="GeneID" id="57960041"/>
<dbReference type="PATRIC" id="fig|999408.3.peg.2394"/>
<dbReference type="InterPro" id="IPR036759">
    <property type="entry name" value="TPK_catalytic_sf"/>
</dbReference>
<dbReference type="Pfam" id="PF04263">
    <property type="entry name" value="TPK_catalytic"/>
    <property type="match status" value="1"/>
</dbReference>
<dbReference type="GO" id="GO:0030975">
    <property type="term" value="F:thiamine binding"/>
    <property type="evidence" value="ECO:0007669"/>
    <property type="project" value="InterPro"/>
</dbReference>
<keyword evidence="3 7" id="KW-0418">Kinase</keyword>
<protein>
    <recommendedName>
        <fullName evidence="5">Thiamine diphosphokinase</fullName>
        <ecNumber evidence="5">2.7.6.2</ecNumber>
    </recommendedName>
</protein>
<dbReference type="GO" id="GO:0006772">
    <property type="term" value="P:thiamine metabolic process"/>
    <property type="evidence" value="ECO:0007669"/>
    <property type="project" value="UniProtKB-UniRule"/>
</dbReference>
<gene>
    <name evidence="7" type="ORF">HMPREF1090_02231</name>
</gene>
<evidence type="ECO:0000313" key="7">
    <source>
        <dbReference type="EMBL" id="ENZ15658.1"/>
    </source>
</evidence>
<keyword evidence="2" id="KW-0547">Nucleotide-binding</keyword>
<dbReference type="GO" id="GO:0005524">
    <property type="term" value="F:ATP binding"/>
    <property type="evidence" value="ECO:0007669"/>
    <property type="project" value="UniProtKB-KW"/>
</dbReference>
<evidence type="ECO:0000259" key="6">
    <source>
        <dbReference type="SMART" id="SM00983"/>
    </source>
</evidence>
<dbReference type="EC" id="2.7.6.2" evidence="5"/>
<dbReference type="GO" id="GO:0004788">
    <property type="term" value="F:thiamine diphosphokinase activity"/>
    <property type="evidence" value="ECO:0007669"/>
    <property type="project" value="UniProtKB-UniRule"/>
</dbReference>
<feature type="domain" description="Thiamin pyrophosphokinase thiamin-binding" evidence="6">
    <location>
        <begin position="143"/>
        <end position="210"/>
    </location>
</feature>
<evidence type="ECO:0000256" key="4">
    <source>
        <dbReference type="ARBA" id="ARBA00022840"/>
    </source>
</evidence>
<organism evidence="7 8">
    <name type="scientific">[Clostridium] clostridioforme 90A8</name>
    <dbReference type="NCBI Taxonomy" id="999408"/>
    <lineage>
        <taxon>Bacteria</taxon>
        <taxon>Bacillati</taxon>
        <taxon>Bacillota</taxon>
        <taxon>Clostridia</taxon>
        <taxon>Lachnospirales</taxon>
        <taxon>Lachnospiraceae</taxon>
        <taxon>Enterocloster</taxon>
    </lineage>
</organism>
<dbReference type="InterPro" id="IPR007371">
    <property type="entry name" value="TPK_catalytic"/>
</dbReference>
<dbReference type="RefSeq" id="WP_002583422.1">
    <property type="nucleotide sequence ID" value="NZ_KB851020.1"/>
</dbReference>
<dbReference type="CDD" id="cd07995">
    <property type="entry name" value="TPK"/>
    <property type="match status" value="1"/>
</dbReference>
<keyword evidence="1" id="KW-0808">Transferase</keyword>
<proteinExistence type="predicted"/>
<dbReference type="AlphaFoldDB" id="A0A0E2HAZ2"/>
<dbReference type="HOGENOM" id="CLU_044237_1_0_9"/>
<accession>A0A0E2HAZ2</accession>
<dbReference type="Pfam" id="PF04265">
    <property type="entry name" value="TPK_B1_binding"/>
    <property type="match status" value="1"/>
</dbReference>
<dbReference type="SUPFAM" id="SSF63999">
    <property type="entry name" value="Thiamin pyrophosphokinase, catalytic domain"/>
    <property type="match status" value="1"/>
</dbReference>
<comment type="caution">
    <text evidence="7">The sequence shown here is derived from an EMBL/GenBank/DDBJ whole genome shotgun (WGS) entry which is preliminary data.</text>
</comment>
<dbReference type="EMBL" id="AGYR01000022">
    <property type="protein sequence ID" value="ENZ15658.1"/>
    <property type="molecule type" value="Genomic_DNA"/>
</dbReference>
<dbReference type="InterPro" id="IPR007373">
    <property type="entry name" value="Thiamin_PyroPKinase_B1-bd"/>
</dbReference>
<dbReference type="NCBIfam" id="TIGR01378">
    <property type="entry name" value="thi_PPkinase"/>
    <property type="match status" value="1"/>
</dbReference>
<dbReference type="PANTHER" id="PTHR41299:SF1">
    <property type="entry name" value="THIAMINE PYROPHOSPHOKINASE"/>
    <property type="match status" value="1"/>
</dbReference>
<dbReference type="SUPFAM" id="SSF63862">
    <property type="entry name" value="Thiamin pyrophosphokinase, substrate-binding domain"/>
    <property type="match status" value="1"/>
</dbReference>
<evidence type="ECO:0000256" key="1">
    <source>
        <dbReference type="ARBA" id="ARBA00022679"/>
    </source>
</evidence>
<dbReference type="InterPro" id="IPR053149">
    <property type="entry name" value="TPK"/>
</dbReference>
<dbReference type="GO" id="GO:0016301">
    <property type="term" value="F:kinase activity"/>
    <property type="evidence" value="ECO:0007669"/>
    <property type="project" value="UniProtKB-KW"/>
</dbReference>
<sequence>MKRCLIITGGKLDLSFAGSFLGQETFDKIIAVDAGLEAVKALGLEPDMIVGDFDTVKPEVLAYYRRMEHIVWDARQPEKDETDTELALLKAQATGCSEVVVLGATGGRMDHTLGNIHLLFPCLQKGMEAYILDSQNRIYLIDGERTFKRNEAWGNYISFLPLTQEVRGITLTGFKYPLHEKDIEIGTSLCISNELAGEEGTITFTDGVLIVVESHD</sequence>
<dbReference type="Gene3D" id="3.40.50.10240">
    <property type="entry name" value="Thiamin pyrophosphokinase, catalytic domain"/>
    <property type="match status" value="1"/>
</dbReference>
<evidence type="ECO:0000256" key="3">
    <source>
        <dbReference type="ARBA" id="ARBA00022777"/>
    </source>
</evidence>
<reference evidence="7 8" key="1">
    <citation type="submission" date="2013-01" db="EMBL/GenBank/DDBJ databases">
        <title>The Genome Sequence of Clostridium clostridioforme 90A8.</title>
        <authorList>
            <consortium name="The Broad Institute Genome Sequencing Platform"/>
            <person name="Earl A."/>
            <person name="Ward D."/>
            <person name="Feldgarden M."/>
            <person name="Gevers D."/>
            <person name="Courvalin P."/>
            <person name="Lambert T."/>
            <person name="Walker B."/>
            <person name="Young S.K."/>
            <person name="Zeng Q."/>
            <person name="Gargeya S."/>
            <person name="Fitzgerald M."/>
            <person name="Haas B."/>
            <person name="Abouelleil A."/>
            <person name="Alvarado L."/>
            <person name="Arachchi H.M."/>
            <person name="Berlin A.M."/>
            <person name="Chapman S.B."/>
            <person name="Dewar J."/>
            <person name="Goldberg J."/>
            <person name="Griggs A."/>
            <person name="Gujja S."/>
            <person name="Hansen M."/>
            <person name="Howarth C."/>
            <person name="Imamovic A."/>
            <person name="Larimer J."/>
            <person name="McCowan C."/>
            <person name="Murphy C."/>
            <person name="Neiman D."/>
            <person name="Pearson M."/>
            <person name="Priest M."/>
            <person name="Roberts A."/>
            <person name="Saif S."/>
            <person name="Shea T."/>
            <person name="Sisk P."/>
            <person name="Sykes S."/>
            <person name="Wortman J."/>
            <person name="Nusbaum C."/>
            <person name="Birren B."/>
        </authorList>
    </citation>
    <scope>NUCLEOTIDE SEQUENCE [LARGE SCALE GENOMIC DNA]</scope>
    <source>
        <strain evidence="7 8">90A8</strain>
    </source>
</reference>
<name>A0A0E2HAZ2_9FIRM</name>
<evidence type="ECO:0000256" key="2">
    <source>
        <dbReference type="ARBA" id="ARBA00022741"/>
    </source>
</evidence>